<comment type="caution">
    <text evidence="2">The sequence shown here is derived from an EMBL/GenBank/DDBJ whole genome shotgun (WGS) entry which is preliminary data.</text>
</comment>
<gene>
    <name evidence="2" type="ORF">BE18_21625</name>
</gene>
<feature type="region of interest" description="Disordered" evidence="1">
    <location>
        <begin position="1"/>
        <end position="30"/>
    </location>
</feature>
<reference evidence="2 3" key="1">
    <citation type="submission" date="2014-02" db="EMBL/GenBank/DDBJ databases">
        <title>The small core and large imbalanced accessory genome model reveals a collaborative survival strategy of Sorangium cellulosum strains in nature.</title>
        <authorList>
            <person name="Han K."/>
            <person name="Peng R."/>
            <person name="Blom J."/>
            <person name="Li Y.-Z."/>
        </authorList>
    </citation>
    <scope>NUCLEOTIDE SEQUENCE [LARGE SCALE GENOMIC DNA]</scope>
    <source>
        <strain evidence="2 3">So0149</strain>
    </source>
</reference>
<organism evidence="2 3">
    <name type="scientific">Sorangium cellulosum</name>
    <name type="common">Polyangium cellulosum</name>
    <dbReference type="NCBI Taxonomy" id="56"/>
    <lineage>
        <taxon>Bacteria</taxon>
        <taxon>Pseudomonadati</taxon>
        <taxon>Myxococcota</taxon>
        <taxon>Polyangia</taxon>
        <taxon>Polyangiales</taxon>
        <taxon>Polyangiaceae</taxon>
        <taxon>Sorangium</taxon>
    </lineage>
</organism>
<evidence type="ECO:0000313" key="2">
    <source>
        <dbReference type="EMBL" id="KYF92363.1"/>
    </source>
</evidence>
<dbReference type="EMBL" id="JEMC01001942">
    <property type="protein sequence ID" value="KYF92363.1"/>
    <property type="molecule type" value="Genomic_DNA"/>
</dbReference>
<evidence type="ECO:0000313" key="3">
    <source>
        <dbReference type="Proteomes" id="UP000075515"/>
    </source>
</evidence>
<name>A0A150SIR8_SORCE</name>
<dbReference type="AlphaFoldDB" id="A0A150SIR8"/>
<dbReference type="Proteomes" id="UP000075515">
    <property type="component" value="Unassembled WGS sequence"/>
</dbReference>
<evidence type="ECO:0000256" key="1">
    <source>
        <dbReference type="SAM" id="MobiDB-lite"/>
    </source>
</evidence>
<protein>
    <submittedName>
        <fullName evidence="2">Uncharacterized protein</fullName>
    </submittedName>
</protein>
<accession>A0A150SIR8</accession>
<proteinExistence type="predicted"/>
<sequence length="120" mass="13332">MKRAAPSRGAEGALPEPATDPDSAARPTERQQFIEQSATAVGQAWAERWRQDLHREGRPTAGGWPGTLREARTQVEIALPGELLRRKMPAITGVERELAARTAYASARDEWRRHLEPEAP</sequence>